<keyword evidence="4" id="KW-0812">Transmembrane</keyword>
<evidence type="ECO:0000256" key="3">
    <source>
        <dbReference type="ARBA" id="ARBA00023012"/>
    </source>
</evidence>
<dbReference type="InterPro" id="IPR050482">
    <property type="entry name" value="Sensor_HK_TwoCompSys"/>
</dbReference>
<dbReference type="GO" id="GO:0046983">
    <property type="term" value="F:protein dimerization activity"/>
    <property type="evidence" value="ECO:0007669"/>
    <property type="project" value="InterPro"/>
</dbReference>
<dbReference type="Pfam" id="PF07730">
    <property type="entry name" value="HisKA_3"/>
    <property type="match status" value="1"/>
</dbReference>
<dbReference type="EC" id="2.7.13.3" evidence="6"/>
<keyword evidence="3" id="KW-0902">Two-component regulatory system</keyword>
<keyword evidence="1 6" id="KW-0808">Transferase</keyword>
<dbReference type="SUPFAM" id="SSF55874">
    <property type="entry name" value="ATPase domain of HSP90 chaperone/DNA topoisomerase II/histidine kinase"/>
    <property type="match status" value="1"/>
</dbReference>
<dbReference type="GO" id="GO:0016020">
    <property type="term" value="C:membrane"/>
    <property type="evidence" value="ECO:0007669"/>
    <property type="project" value="InterPro"/>
</dbReference>
<evidence type="ECO:0000313" key="6">
    <source>
        <dbReference type="EMBL" id="MBB3727892.1"/>
    </source>
</evidence>
<feature type="transmembrane region" description="Helical" evidence="4">
    <location>
        <begin position="95"/>
        <end position="112"/>
    </location>
</feature>
<feature type="transmembrane region" description="Helical" evidence="4">
    <location>
        <begin position="14"/>
        <end position="35"/>
    </location>
</feature>
<protein>
    <submittedName>
        <fullName evidence="6">Two-component system sensor histidine kinase DesK</fullName>
        <ecNumber evidence="6">2.7.13.3</ecNumber>
    </submittedName>
</protein>
<dbReference type="InterPro" id="IPR036890">
    <property type="entry name" value="HATPase_C_sf"/>
</dbReference>
<dbReference type="GeneID" id="95390167"/>
<dbReference type="PANTHER" id="PTHR24421:SF63">
    <property type="entry name" value="SENSOR HISTIDINE KINASE DESK"/>
    <property type="match status" value="1"/>
</dbReference>
<dbReference type="EMBL" id="JACIBV010000001">
    <property type="protein sequence ID" value="MBB3727892.1"/>
    <property type="molecule type" value="Genomic_DNA"/>
</dbReference>
<evidence type="ECO:0000256" key="1">
    <source>
        <dbReference type="ARBA" id="ARBA00022679"/>
    </source>
</evidence>
<dbReference type="Gene3D" id="3.30.565.10">
    <property type="entry name" value="Histidine kinase-like ATPase, C-terminal domain"/>
    <property type="match status" value="1"/>
</dbReference>
<organism evidence="6 7">
    <name type="scientific">Nonomuraea dietziae</name>
    <dbReference type="NCBI Taxonomy" id="65515"/>
    <lineage>
        <taxon>Bacteria</taxon>
        <taxon>Bacillati</taxon>
        <taxon>Actinomycetota</taxon>
        <taxon>Actinomycetes</taxon>
        <taxon>Streptosporangiales</taxon>
        <taxon>Streptosporangiaceae</taxon>
        <taxon>Nonomuraea</taxon>
    </lineage>
</organism>
<dbReference type="Proteomes" id="UP000579945">
    <property type="component" value="Unassembled WGS sequence"/>
</dbReference>
<gene>
    <name evidence="6" type="ORF">FHR33_003752</name>
</gene>
<keyword evidence="4" id="KW-1133">Transmembrane helix</keyword>
<proteinExistence type="predicted"/>
<evidence type="ECO:0000256" key="4">
    <source>
        <dbReference type="SAM" id="Phobius"/>
    </source>
</evidence>
<dbReference type="RefSeq" id="WP_183649077.1">
    <property type="nucleotide sequence ID" value="NZ_JACIBV010000001.1"/>
</dbReference>
<feature type="transmembrane region" description="Helical" evidence="4">
    <location>
        <begin position="41"/>
        <end position="60"/>
    </location>
</feature>
<feature type="transmembrane region" description="Helical" evidence="4">
    <location>
        <begin position="72"/>
        <end position="89"/>
    </location>
</feature>
<name>A0A7W5VHG4_9ACTN</name>
<keyword evidence="4" id="KW-0472">Membrane</keyword>
<dbReference type="CDD" id="cd16917">
    <property type="entry name" value="HATPase_UhpB-NarQ-NarX-like"/>
    <property type="match status" value="1"/>
</dbReference>
<comment type="caution">
    <text evidence="6">The sequence shown here is derived from an EMBL/GenBank/DDBJ whole genome shotgun (WGS) entry which is preliminary data.</text>
</comment>
<dbReference type="GO" id="GO:0000155">
    <property type="term" value="F:phosphorelay sensor kinase activity"/>
    <property type="evidence" value="ECO:0007669"/>
    <property type="project" value="InterPro"/>
</dbReference>
<sequence length="359" mass="38555">MSDRRTEYQRLRRATMWSVAGGALLPWVGLFWTATAPGPPPPWQLVVAGASAAAFTVVYWRAARITVTGTHARTEVVITGVLALVIFIMTREPEFAGAMAALAWGALAGLHVSRFTAALMILIATVACAAFQPHAVVFYAATISMVVWLNRFQFWFWTVVKASLEGRDAQAKLAVTEERLRFSRDLHDVVGHSLSAIAVKSELAARLASGPAAEEMLEVRRLARESLKEIRSVVRGYRTVDLNAELRSVRAVMEAAGISCALELPDTALGDEVSTLLAWLVRESSTNVLRHSAATRCRIKVASTGGWVELTVSNDHPKPPSGTAGSGLAGMSERVAAHGGALTAGQSDGQFTVRARIPA</sequence>
<keyword evidence="7" id="KW-1185">Reference proteome</keyword>
<keyword evidence="2 6" id="KW-0418">Kinase</keyword>
<evidence type="ECO:0000259" key="5">
    <source>
        <dbReference type="Pfam" id="PF07730"/>
    </source>
</evidence>
<dbReference type="Gene3D" id="1.20.5.1930">
    <property type="match status" value="1"/>
</dbReference>
<feature type="domain" description="Signal transduction histidine kinase subgroup 3 dimerisation and phosphoacceptor" evidence="5">
    <location>
        <begin position="178"/>
        <end position="241"/>
    </location>
</feature>
<accession>A0A7W5VHG4</accession>
<evidence type="ECO:0000256" key="2">
    <source>
        <dbReference type="ARBA" id="ARBA00022777"/>
    </source>
</evidence>
<dbReference type="PANTHER" id="PTHR24421">
    <property type="entry name" value="NITRATE/NITRITE SENSOR PROTEIN NARX-RELATED"/>
    <property type="match status" value="1"/>
</dbReference>
<evidence type="ECO:0000313" key="7">
    <source>
        <dbReference type="Proteomes" id="UP000579945"/>
    </source>
</evidence>
<dbReference type="AlphaFoldDB" id="A0A7W5VHG4"/>
<reference evidence="6 7" key="1">
    <citation type="submission" date="2020-08" db="EMBL/GenBank/DDBJ databases">
        <title>Sequencing the genomes of 1000 actinobacteria strains.</title>
        <authorList>
            <person name="Klenk H.-P."/>
        </authorList>
    </citation>
    <scope>NUCLEOTIDE SEQUENCE [LARGE SCALE GENOMIC DNA]</scope>
    <source>
        <strain evidence="6 7">DSM 44320</strain>
    </source>
</reference>
<dbReference type="InterPro" id="IPR011712">
    <property type="entry name" value="Sig_transdc_His_kin_sub3_dim/P"/>
</dbReference>